<accession>A0A3Q0ELX8</accession>
<dbReference type="RefSeq" id="XP_022632898.1">
    <property type="nucleotide sequence ID" value="XM_022777177.1"/>
</dbReference>
<dbReference type="KEGG" id="vra:106752596"/>
<feature type="compositionally biased region" description="Low complexity" evidence="1">
    <location>
        <begin position="66"/>
        <end position="94"/>
    </location>
</feature>
<evidence type="ECO:0000313" key="2">
    <source>
        <dbReference type="Proteomes" id="UP000087766"/>
    </source>
</evidence>
<feature type="region of interest" description="Disordered" evidence="1">
    <location>
        <begin position="42"/>
        <end position="112"/>
    </location>
</feature>
<reference evidence="3" key="1">
    <citation type="submission" date="2025-08" db="UniProtKB">
        <authorList>
            <consortium name="RefSeq"/>
        </authorList>
    </citation>
    <scope>IDENTIFICATION</scope>
    <source>
        <tissue evidence="3">Leaf</tissue>
    </source>
</reference>
<dbReference type="GeneID" id="106752596"/>
<name>A0A3Q0ELX8_VIGRR</name>
<evidence type="ECO:0000313" key="3">
    <source>
        <dbReference type="RefSeq" id="XP_022632898.1"/>
    </source>
</evidence>
<keyword evidence="2" id="KW-1185">Reference proteome</keyword>
<proteinExistence type="predicted"/>
<evidence type="ECO:0000256" key="1">
    <source>
        <dbReference type="SAM" id="MobiDB-lite"/>
    </source>
</evidence>
<protein>
    <submittedName>
        <fullName evidence="3">Vegetative cell wall protein gp1-like</fullName>
    </submittedName>
</protein>
<sequence length="168" mass="17681">MPSSTVLRWIPLLLHYPVVPQRLPFSDLLLLPRRTRLPTLLAAKTISVTTTPPPTSPSTTPPSPTPTSSSPSPSPSMASSPSSTTPSSATASRPRPLPPPATPSTPSGTQGKGKTYLWVADLLLFPAKSVLRTFDNGGRAFNSSATAECGKAFDSEQQRVFDNSGGNL</sequence>
<dbReference type="STRING" id="3916.A0A3Q0ELX8"/>
<dbReference type="AlphaFoldDB" id="A0A3Q0ELX8"/>
<dbReference type="Proteomes" id="UP000087766">
    <property type="component" value="Unplaced"/>
</dbReference>
<gene>
    <name evidence="3" type="primary">LOC106752596</name>
</gene>
<feature type="compositionally biased region" description="Pro residues" evidence="1">
    <location>
        <begin position="51"/>
        <end position="65"/>
    </location>
</feature>
<organism evidence="2 3">
    <name type="scientific">Vigna radiata var. radiata</name>
    <name type="common">Mung bean</name>
    <name type="synonym">Phaseolus aureus</name>
    <dbReference type="NCBI Taxonomy" id="3916"/>
    <lineage>
        <taxon>Eukaryota</taxon>
        <taxon>Viridiplantae</taxon>
        <taxon>Streptophyta</taxon>
        <taxon>Embryophyta</taxon>
        <taxon>Tracheophyta</taxon>
        <taxon>Spermatophyta</taxon>
        <taxon>Magnoliopsida</taxon>
        <taxon>eudicotyledons</taxon>
        <taxon>Gunneridae</taxon>
        <taxon>Pentapetalae</taxon>
        <taxon>rosids</taxon>
        <taxon>fabids</taxon>
        <taxon>Fabales</taxon>
        <taxon>Fabaceae</taxon>
        <taxon>Papilionoideae</taxon>
        <taxon>50 kb inversion clade</taxon>
        <taxon>NPAAA clade</taxon>
        <taxon>indigoferoid/millettioid clade</taxon>
        <taxon>Phaseoleae</taxon>
        <taxon>Vigna</taxon>
    </lineage>
</organism>